<dbReference type="InterPro" id="IPR002306">
    <property type="entry name" value="Trp-tRNA-ligase"/>
</dbReference>
<evidence type="ECO:0000256" key="8">
    <source>
        <dbReference type="ARBA" id="ARBA00030268"/>
    </source>
</evidence>
<keyword evidence="3" id="KW-0436">Ligase</keyword>
<dbReference type="EC" id="6.1.1.2" evidence="2"/>
<comment type="similarity">
    <text evidence="1">Belongs to the class-I aminoacyl-tRNA synthetase family.</text>
</comment>
<sequence>MKAFLISKSRFMLNHSSLKFQGGGFHSLQFAIGINCSSPPFMSHIKFNSNYSSSKKTVAFFPIKPGMLHVGNYFGALQKCVQLQDEGTKVFLCITDIHALENFENEMNLKKSIMLTVATVLAVGIDPSKSVIFQQSKIPAHSQLDWILQCLVNEKEPRKLPCHALKLSRCKDITLGQYVSPVLSCANALLYRANIMPIGSDTLNMVQMIQNIGQNFNEKHGECFTLPEACVDEGYSSCIRSLRQPVEKMSRSNSDALSRINLLDDAETVTAKLKKAVTDCTSAVYFDYINRPGVSNLMVLHNLVSGKGWDTIEMENRALESAQYKFIVADSLNLFLSPIRDRAETYLADENNLCSVLKSGMSEANTVAQETLNDVYETIGFSDRKNNSVTPIPSNFNLSFKVLPGNSPLKYKNCKHIFSGIQPTGVLHLGNYFGAVKQWVSLQNAGHDVVLSIVDQHAITVSQKRCDLLHNTLTMAASLIACGIDPEKSILFQQSHVPEHSELNVLLRSVAHTALLARQAHYKDKLKTLKHVPSLGLFSYPVLQAADILLYETTHVPVGDDQKQHIQLARQIARQFNAKYGKDILRLPQAIILDDSLARVKSLCQPNKKMSKSDVNPNSRIEILDSPDLIRHKVNSAYTAEYYGNIACTPEDSQAAVANLMSIHSVVSGIDLESLNKKYANESIDEYKNIVGNAVAEHMAPIKEKADLLLKEPEGLLQILEWGAKKAQIRAQNTIGKIHQKLGFSLW</sequence>
<evidence type="ECO:0000256" key="3">
    <source>
        <dbReference type="ARBA" id="ARBA00022598"/>
    </source>
</evidence>
<evidence type="ECO:0000313" key="9">
    <source>
        <dbReference type="Proteomes" id="UP000694843"/>
    </source>
</evidence>
<evidence type="ECO:0000256" key="5">
    <source>
        <dbReference type="ARBA" id="ARBA00022840"/>
    </source>
</evidence>
<dbReference type="GeneID" id="108682308"/>
<dbReference type="PANTHER" id="PTHR43766:SF1">
    <property type="entry name" value="TRYPTOPHAN--TRNA LIGASE, MITOCHONDRIAL"/>
    <property type="match status" value="1"/>
</dbReference>
<dbReference type="Gene3D" id="3.40.50.620">
    <property type="entry name" value="HUPs"/>
    <property type="match status" value="2"/>
</dbReference>
<dbReference type="InterPro" id="IPR002305">
    <property type="entry name" value="aa-tRNA-synth_Ic"/>
</dbReference>
<dbReference type="Proteomes" id="UP000694843">
    <property type="component" value="Unplaced"/>
</dbReference>
<dbReference type="SUPFAM" id="SSF52374">
    <property type="entry name" value="Nucleotidylyl transferase"/>
    <property type="match status" value="2"/>
</dbReference>
<dbReference type="PROSITE" id="PS00178">
    <property type="entry name" value="AA_TRNA_LIGASE_I"/>
    <property type="match status" value="1"/>
</dbReference>
<dbReference type="PRINTS" id="PR01039">
    <property type="entry name" value="TRNASYNTHTRP"/>
</dbReference>
<dbReference type="GO" id="GO:0005759">
    <property type="term" value="C:mitochondrial matrix"/>
    <property type="evidence" value="ECO:0007669"/>
    <property type="project" value="TreeGrafter"/>
</dbReference>
<dbReference type="OrthoDB" id="15808at2759"/>
<evidence type="ECO:0000256" key="6">
    <source>
        <dbReference type="ARBA" id="ARBA00022917"/>
    </source>
</evidence>
<keyword evidence="5" id="KW-0067">ATP-binding</keyword>
<dbReference type="Pfam" id="PF00579">
    <property type="entry name" value="tRNA-synt_1b"/>
    <property type="match status" value="2"/>
</dbReference>
<dbReference type="KEGG" id="hazt:108682308"/>
<dbReference type="GO" id="GO:0005524">
    <property type="term" value="F:ATP binding"/>
    <property type="evidence" value="ECO:0007669"/>
    <property type="project" value="UniProtKB-KW"/>
</dbReference>
<dbReference type="GO" id="GO:0004830">
    <property type="term" value="F:tryptophan-tRNA ligase activity"/>
    <property type="evidence" value="ECO:0007669"/>
    <property type="project" value="UniProtKB-EC"/>
</dbReference>
<dbReference type="AlphaFoldDB" id="A0A8B7PLS3"/>
<proteinExistence type="inferred from homology"/>
<accession>A0A8B7PLS3</accession>
<evidence type="ECO:0000256" key="2">
    <source>
        <dbReference type="ARBA" id="ARBA00013161"/>
    </source>
</evidence>
<keyword evidence="6" id="KW-0648">Protein biosynthesis</keyword>
<keyword evidence="7" id="KW-0030">Aminoacyl-tRNA synthetase</keyword>
<dbReference type="GO" id="GO:0070183">
    <property type="term" value="P:mitochondrial tryptophanyl-tRNA aminoacylation"/>
    <property type="evidence" value="ECO:0007669"/>
    <property type="project" value="TreeGrafter"/>
</dbReference>
<dbReference type="CDD" id="cd00806">
    <property type="entry name" value="TrpRS_core"/>
    <property type="match status" value="1"/>
</dbReference>
<keyword evidence="4" id="KW-0547">Nucleotide-binding</keyword>
<name>A0A8B7PLS3_HYAAZ</name>
<dbReference type="InterPro" id="IPR001412">
    <property type="entry name" value="aa-tRNA-synth_I_CS"/>
</dbReference>
<dbReference type="InterPro" id="IPR014729">
    <property type="entry name" value="Rossmann-like_a/b/a_fold"/>
</dbReference>
<dbReference type="InterPro" id="IPR050203">
    <property type="entry name" value="Trp-tRNA_synthetase"/>
</dbReference>
<gene>
    <name evidence="10" type="primary">LOC108682308</name>
</gene>
<evidence type="ECO:0000313" key="10">
    <source>
        <dbReference type="RefSeq" id="XP_018026935.1"/>
    </source>
</evidence>
<protein>
    <recommendedName>
        <fullName evidence="2">tryptophan--tRNA ligase</fullName>
        <ecNumber evidence="2">6.1.1.2</ecNumber>
    </recommendedName>
    <alternativeName>
        <fullName evidence="8">Tryptophanyl-tRNA synthetase</fullName>
    </alternativeName>
</protein>
<dbReference type="RefSeq" id="XP_018026935.1">
    <property type="nucleotide sequence ID" value="XM_018171446.2"/>
</dbReference>
<dbReference type="CTD" id="39989"/>
<dbReference type="PANTHER" id="PTHR43766">
    <property type="entry name" value="TRYPTOPHAN--TRNA LIGASE, MITOCHONDRIAL"/>
    <property type="match status" value="1"/>
</dbReference>
<evidence type="ECO:0000256" key="1">
    <source>
        <dbReference type="ARBA" id="ARBA00005594"/>
    </source>
</evidence>
<keyword evidence="9" id="KW-1185">Reference proteome</keyword>
<organism evidence="9 10">
    <name type="scientific">Hyalella azteca</name>
    <name type="common">Amphipod</name>
    <dbReference type="NCBI Taxonomy" id="294128"/>
    <lineage>
        <taxon>Eukaryota</taxon>
        <taxon>Metazoa</taxon>
        <taxon>Ecdysozoa</taxon>
        <taxon>Arthropoda</taxon>
        <taxon>Crustacea</taxon>
        <taxon>Multicrustacea</taxon>
        <taxon>Malacostraca</taxon>
        <taxon>Eumalacostraca</taxon>
        <taxon>Peracarida</taxon>
        <taxon>Amphipoda</taxon>
        <taxon>Senticaudata</taxon>
        <taxon>Talitrida</taxon>
        <taxon>Talitroidea</taxon>
        <taxon>Hyalellidae</taxon>
        <taxon>Hyalella</taxon>
    </lineage>
</organism>
<dbReference type="NCBIfam" id="TIGR00233">
    <property type="entry name" value="trpS"/>
    <property type="match status" value="2"/>
</dbReference>
<evidence type="ECO:0000256" key="7">
    <source>
        <dbReference type="ARBA" id="ARBA00023146"/>
    </source>
</evidence>
<reference evidence="10" key="1">
    <citation type="submission" date="2025-08" db="UniProtKB">
        <authorList>
            <consortium name="RefSeq"/>
        </authorList>
    </citation>
    <scope>IDENTIFICATION</scope>
    <source>
        <tissue evidence="10">Whole organism</tissue>
    </source>
</reference>
<evidence type="ECO:0000256" key="4">
    <source>
        <dbReference type="ARBA" id="ARBA00022741"/>
    </source>
</evidence>
<dbReference type="Gene3D" id="1.10.240.10">
    <property type="entry name" value="Tyrosyl-Transfer RNA Synthetase"/>
    <property type="match status" value="2"/>
</dbReference>